<keyword evidence="1 8" id="KW-0813">Transport</keyword>
<dbReference type="PROSITE" id="PS51379">
    <property type="entry name" value="4FE4S_FER_2"/>
    <property type="match status" value="2"/>
</dbReference>
<dbReference type="AlphaFoldDB" id="A0A0D5LRL7"/>
<dbReference type="InterPro" id="IPR026902">
    <property type="entry name" value="RnfC_N"/>
</dbReference>
<dbReference type="SUPFAM" id="SSF46548">
    <property type="entry name" value="alpha-helical ferredoxin"/>
    <property type="match status" value="1"/>
</dbReference>
<feature type="binding site" evidence="8">
    <location>
        <position position="382"/>
    </location>
    <ligand>
        <name>[4Fe-4S] cluster</name>
        <dbReference type="ChEBI" id="CHEBI:49883"/>
        <label>1</label>
    </ligand>
</feature>
<dbReference type="Pfam" id="PF13375">
    <property type="entry name" value="RnfC_N"/>
    <property type="match status" value="1"/>
</dbReference>
<dbReference type="PROSITE" id="PS00198">
    <property type="entry name" value="4FE4S_FER_1"/>
    <property type="match status" value="1"/>
</dbReference>
<dbReference type="PANTHER" id="PTHR43034">
    <property type="entry name" value="ION-TRANSLOCATING OXIDOREDUCTASE COMPLEX SUBUNIT C"/>
    <property type="match status" value="1"/>
</dbReference>
<feature type="domain" description="4Fe-4S ferredoxin-type" evidence="10">
    <location>
        <begin position="406"/>
        <end position="435"/>
    </location>
</feature>
<reference evidence="11 12" key="1">
    <citation type="journal article" date="2015" name="Genome Announc.">
        <title>Complete genome sequence of Martelella endophytica YC6887, which has antifungal activity associated with a halophyte.</title>
        <authorList>
            <person name="Khan A."/>
            <person name="Khan H."/>
            <person name="Chung E.J."/>
            <person name="Hossain M.T."/>
            <person name="Chung Y.R."/>
        </authorList>
    </citation>
    <scope>NUCLEOTIDE SEQUENCE [LARGE SCALE GENOMIC DNA]</scope>
    <source>
        <strain evidence="11">YC6887</strain>
    </source>
</reference>
<feature type="binding site" evidence="8">
    <location>
        <position position="421"/>
    </location>
    <ligand>
        <name>[4Fe-4S] cluster</name>
        <dbReference type="ChEBI" id="CHEBI:49883"/>
        <label>2</label>
    </ligand>
</feature>
<gene>
    <name evidence="8" type="primary">rnfC</name>
    <name evidence="11" type="ORF">TM49_15705</name>
</gene>
<evidence type="ECO:0000256" key="3">
    <source>
        <dbReference type="ARBA" id="ARBA00022723"/>
    </source>
</evidence>
<evidence type="ECO:0000256" key="8">
    <source>
        <dbReference type="HAMAP-Rule" id="MF_00461"/>
    </source>
</evidence>
<dbReference type="Proteomes" id="UP000032611">
    <property type="component" value="Chromosome"/>
</dbReference>
<dbReference type="NCBIfam" id="NF003454">
    <property type="entry name" value="PRK05035.1"/>
    <property type="match status" value="1"/>
</dbReference>
<keyword evidence="8" id="KW-1003">Cell membrane</keyword>
<protein>
    <recommendedName>
        <fullName evidence="8">Ion-translocating oxidoreductase complex subunit C</fullName>
        <ecNumber evidence="8">7.-.-.-</ecNumber>
    </recommendedName>
    <alternativeName>
        <fullName evidence="8">Rnf electron transport complex subunit C</fullName>
    </alternativeName>
</protein>
<comment type="subunit">
    <text evidence="8">The complex is composed of six subunits: RnfA, RnfB, RnfC, RnfD, RnfE and RnfG.</text>
</comment>
<comment type="subcellular location">
    <subcellularLocation>
        <location evidence="8">Cell inner membrane</location>
        <topology evidence="8">Peripheral membrane protein</topology>
    </subcellularLocation>
</comment>
<dbReference type="InterPro" id="IPR017900">
    <property type="entry name" value="4Fe4S_Fe_S_CS"/>
</dbReference>
<evidence type="ECO:0000256" key="2">
    <source>
        <dbReference type="ARBA" id="ARBA00022485"/>
    </source>
</evidence>
<evidence type="ECO:0000256" key="7">
    <source>
        <dbReference type="ARBA" id="ARBA00023014"/>
    </source>
</evidence>
<dbReference type="GO" id="GO:0005886">
    <property type="term" value="C:plasma membrane"/>
    <property type="evidence" value="ECO:0007669"/>
    <property type="project" value="UniProtKB-SubCell"/>
</dbReference>
<feature type="domain" description="4Fe-4S ferredoxin-type" evidence="10">
    <location>
        <begin position="367"/>
        <end position="396"/>
    </location>
</feature>
<dbReference type="HOGENOM" id="CLU_010808_6_2_5"/>
<dbReference type="KEGG" id="mey:TM49_15705"/>
<dbReference type="GO" id="GO:0009055">
    <property type="term" value="F:electron transfer activity"/>
    <property type="evidence" value="ECO:0007669"/>
    <property type="project" value="InterPro"/>
</dbReference>
<feature type="binding site" evidence="8">
    <location>
        <position position="386"/>
    </location>
    <ligand>
        <name>[4Fe-4S] cluster</name>
        <dbReference type="ChEBI" id="CHEBI:49883"/>
        <label>2</label>
    </ligand>
</feature>
<feature type="binding site" evidence="8">
    <location>
        <position position="379"/>
    </location>
    <ligand>
        <name>[4Fe-4S] cluster</name>
        <dbReference type="ChEBI" id="CHEBI:49883"/>
        <label>1</label>
    </ligand>
</feature>
<dbReference type="STRING" id="1486262.TM49_15705"/>
<dbReference type="InterPro" id="IPR011538">
    <property type="entry name" value="Nuo51_FMN-bd"/>
</dbReference>
<dbReference type="NCBIfam" id="TIGR01945">
    <property type="entry name" value="rnfC"/>
    <property type="match status" value="1"/>
</dbReference>
<dbReference type="InterPro" id="IPR019554">
    <property type="entry name" value="Soluble_ligand-bd"/>
</dbReference>
<accession>A0A0D5LRL7</accession>
<keyword evidence="4 8" id="KW-0677">Repeat</keyword>
<keyword evidence="5 8" id="KW-0249">Electron transport</keyword>
<dbReference type="InterPro" id="IPR017896">
    <property type="entry name" value="4Fe4S_Fe-S-bd"/>
</dbReference>
<sequence>MPKGNIMKIFRISGGIHPKGNKELSAEKAIEPVPMPSVLRIPLQQHIGAPAVPIVAKGDVVKKGQLLAIARGAVSAPVHAPTSGRIVAIGRFVAPHASGLPGATITMRPDRRDEWGERLPALDPATAEPSALAERVGSCGIVGMGGATFPSAVKLNLRSRHALHTLVINAAECEPYLTCDDRLMRERTDDVFDGIRIMAKALGVAKVLIAIEGNKPEALAALTGAARATGDKSVAVVKVPTRYPMGSEKHLVQTLTGLETPARALTADIGIVVHNVATAYAVYKAVRLGEPLISRIVTVSGKAMVRTGNFEVLIGTPIHHLISHCGGHVEEPARLLLGGPMMGQPISSTRASIVKGSNGVLALAESEVPSGKTMPCIRCTACVVACPCGLAPFDMAQRIRNDELDGAVKIGLLDCLSCGSCAWVCPSHVPLVQYFNYAKGKLTAEQRAKHKQEETKRLSQFRDMRMDKLKKAKQEAMAKMMAEREAKKKAELAEAADEAKVTE</sequence>
<dbReference type="Gene3D" id="3.40.50.11540">
    <property type="entry name" value="NADH-ubiquinone oxidoreductase 51kDa subunit"/>
    <property type="match status" value="1"/>
</dbReference>
<dbReference type="PATRIC" id="fig|1486262.3.peg.3245"/>
<comment type="cofactor">
    <cofactor evidence="8">
        <name>[4Fe-4S] cluster</name>
        <dbReference type="ChEBI" id="CHEBI:49883"/>
    </cofactor>
    <text evidence="8">Binds 2 [4Fe-4S] clusters per subunit.</text>
</comment>
<evidence type="ECO:0000259" key="10">
    <source>
        <dbReference type="PROSITE" id="PS51379"/>
    </source>
</evidence>
<comment type="similarity">
    <text evidence="8">Belongs to the 4Fe4S bacterial-type ferredoxin family. RnfC subfamily.</text>
</comment>
<keyword evidence="6 8" id="KW-0408">Iron</keyword>
<evidence type="ECO:0000256" key="4">
    <source>
        <dbReference type="ARBA" id="ARBA00022737"/>
    </source>
</evidence>
<proteinExistence type="inferred from homology"/>
<feature type="region of interest" description="Disordered" evidence="9">
    <location>
        <begin position="483"/>
        <end position="503"/>
    </location>
</feature>
<keyword evidence="8" id="KW-1278">Translocase</keyword>
<evidence type="ECO:0000313" key="11">
    <source>
        <dbReference type="EMBL" id="AJY46786.1"/>
    </source>
</evidence>
<evidence type="ECO:0000256" key="9">
    <source>
        <dbReference type="SAM" id="MobiDB-lite"/>
    </source>
</evidence>
<keyword evidence="2 8" id="KW-0004">4Fe-4S</keyword>
<dbReference type="GO" id="GO:0046872">
    <property type="term" value="F:metal ion binding"/>
    <property type="evidence" value="ECO:0007669"/>
    <property type="project" value="UniProtKB-KW"/>
</dbReference>
<keyword evidence="8" id="KW-0997">Cell inner membrane</keyword>
<keyword evidence="12" id="KW-1185">Reference proteome</keyword>
<feature type="binding site" evidence="8">
    <location>
        <position position="425"/>
    </location>
    <ligand>
        <name>[4Fe-4S] cluster</name>
        <dbReference type="ChEBI" id="CHEBI:49883"/>
        <label>1</label>
    </ligand>
</feature>
<dbReference type="SUPFAM" id="SSF142019">
    <property type="entry name" value="Nqo1 FMN-binding domain-like"/>
    <property type="match status" value="1"/>
</dbReference>
<keyword evidence="7 8" id="KW-0411">Iron-sulfur</keyword>
<feature type="binding site" evidence="8">
    <location>
        <position position="418"/>
    </location>
    <ligand>
        <name>[4Fe-4S] cluster</name>
        <dbReference type="ChEBI" id="CHEBI:49883"/>
        <label>2</label>
    </ligand>
</feature>
<keyword evidence="3 8" id="KW-0479">Metal-binding</keyword>
<evidence type="ECO:0000256" key="6">
    <source>
        <dbReference type="ARBA" id="ARBA00023004"/>
    </source>
</evidence>
<dbReference type="InterPro" id="IPR037225">
    <property type="entry name" value="Nuo51_FMN-bd_sf"/>
</dbReference>
<dbReference type="Pfam" id="PF10531">
    <property type="entry name" value="SLBB"/>
    <property type="match status" value="1"/>
</dbReference>
<dbReference type="Pfam" id="PF01512">
    <property type="entry name" value="Complex1_51K"/>
    <property type="match status" value="1"/>
</dbReference>
<evidence type="ECO:0000256" key="1">
    <source>
        <dbReference type="ARBA" id="ARBA00022448"/>
    </source>
</evidence>
<dbReference type="Pfam" id="PF12838">
    <property type="entry name" value="Fer4_7"/>
    <property type="match status" value="1"/>
</dbReference>
<name>A0A0D5LRL7_MAREN</name>
<feature type="binding site" evidence="8">
    <location>
        <position position="376"/>
    </location>
    <ligand>
        <name>[4Fe-4S] cluster</name>
        <dbReference type="ChEBI" id="CHEBI:49883"/>
        <label>1</label>
    </ligand>
</feature>
<evidence type="ECO:0000313" key="12">
    <source>
        <dbReference type="Proteomes" id="UP000032611"/>
    </source>
</evidence>
<dbReference type="Gene3D" id="3.30.70.3270">
    <property type="match status" value="1"/>
</dbReference>
<evidence type="ECO:0000256" key="5">
    <source>
        <dbReference type="ARBA" id="ARBA00022982"/>
    </source>
</evidence>
<dbReference type="PANTHER" id="PTHR43034:SF2">
    <property type="entry name" value="ION-TRANSLOCATING OXIDOREDUCTASE COMPLEX SUBUNIT C"/>
    <property type="match status" value="1"/>
</dbReference>
<dbReference type="InterPro" id="IPR010208">
    <property type="entry name" value="Ion_transpt_RnfC/RsxC"/>
</dbReference>
<feature type="binding site" evidence="8">
    <location>
        <position position="415"/>
    </location>
    <ligand>
        <name>[4Fe-4S] cluster</name>
        <dbReference type="ChEBI" id="CHEBI:49883"/>
        <label>2</label>
    </ligand>
</feature>
<organism evidence="11 12">
    <name type="scientific">Martelella endophytica</name>
    <dbReference type="NCBI Taxonomy" id="1486262"/>
    <lineage>
        <taxon>Bacteria</taxon>
        <taxon>Pseudomonadati</taxon>
        <taxon>Pseudomonadota</taxon>
        <taxon>Alphaproteobacteria</taxon>
        <taxon>Hyphomicrobiales</taxon>
        <taxon>Aurantimonadaceae</taxon>
        <taxon>Martelella</taxon>
    </lineage>
</organism>
<dbReference type="EMBL" id="CP010803">
    <property type="protein sequence ID" value="AJY46786.1"/>
    <property type="molecule type" value="Genomic_DNA"/>
</dbReference>
<dbReference type="HAMAP" id="MF_00461">
    <property type="entry name" value="RsxC_RnfC"/>
    <property type="match status" value="1"/>
</dbReference>
<comment type="function">
    <text evidence="8">Part of a membrane-bound complex that couples electron transfer with translocation of ions across the membrane.</text>
</comment>
<dbReference type="GO" id="GO:0051539">
    <property type="term" value="F:4 iron, 4 sulfur cluster binding"/>
    <property type="evidence" value="ECO:0007669"/>
    <property type="project" value="UniProtKB-KW"/>
</dbReference>
<dbReference type="GO" id="GO:0022900">
    <property type="term" value="P:electron transport chain"/>
    <property type="evidence" value="ECO:0007669"/>
    <property type="project" value="UniProtKB-UniRule"/>
</dbReference>
<keyword evidence="8" id="KW-0472">Membrane</keyword>
<dbReference type="EC" id="7.-.-.-" evidence="8"/>